<organism evidence="1 2">
    <name type="scientific">Dermacentor silvarum</name>
    <name type="common">Tick</name>
    <dbReference type="NCBI Taxonomy" id="543639"/>
    <lineage>
        <taxon>Eukaryota</taxon>
        <taxon>Metazoa</taxon>
        <taxon>Ecdysozoa</taxon>
        <taxon>Arthropoda</taxon>
        <taxon>Chelicerata</taxon>
        <taxon>Arachnida</taxon>
        <taxon>Acari</taxon>
        <taxon>Parasitiformes</taxon>
        <taxon>Ixodida</taxon>
        <taxon>Ixodoidea</taxon>
        <taxon>Ixodidae</taxon>
        <taxon>Rhipicephalinae</taxon>
        <taxon>Dermacentor</taxon>
    </lineage>
</organism>
<dbReference type="Proteomes" id="UP000821865">
    <property type="component" value="Chromosome 6"/>
</dbReference>
<name>A0ACB8CKI1_DERSI</name>
<gene>
    <name evidence="1" type="ORF">HPB49_009675</name>
</gene>
<reference evidence="1" key="1">
    <citation type="submission" date="2020-05" db="EMBL/GenBank/DDBJ databases">
        <title>Large-scale comparative analyses of tick genomes elucidate their genetic diversity and vector capacities.</title>
        <authorList>
            <person name="Jia N."/>
            <person name="Wang J."/>
            <person name="Shi W."/>
            <person name="Du L."/>
            <person name="Sun Y."/>
            <person name="Zhan W."/>
            <person name="Jiang J."/>
            <person name="Wang Q."/>
            <person name="Zhang B."/>
            <person name="Ji P."/>
            <person name="Sakyi L.B."/>
            <person name="Cui X."/>
            <person name="Yuan T."/>
            <person name="Jiang B."/>
            <person name="Yang W."/>
            <person name="Lam T.T.-Y."/>
            <person name="Chang Q."/>
            <person name="Ding S."/>
            <person name="Wang X."/>
            <person name="Zhu J."/>
            <person name="Ruan X."/>
            <person name="Zhao L."/>
            <person name="Wei J."/>
            <person name="Que T."/>
            <person name="Du C."/>
            <person name="Cheng J."/>
            <person name="Dai P."/>
            <person name="Han X."/>
            <person name="Huang E."/>
            <person name="Gao Y."/>
            <person name="Liu J."/>
            <person name="Shao H."/>
            <person name="Ye R."/>
            <person name="Li L."/>
            <person name="Wei W."/>
            <person name="Wang X."/>
            <person name="Wang C."/>
            <person name="Yang T."/>
            <person name="Huo Q."/>
            <person name="Li W."/>
            <person name="Guo W."/>
            <person name="Chen H."/>
            <person name="Zhou L."/>
            <person name="Ni X."/>
            <person name="Tian J."/>
            <person name="Zhou Y."/>
            <person name="Sheng Y."/>
            <person name="Liu T."/>
            <person name="Pan Y."/>
            <person name="Xia L."/>
            <person name="Li J."/>
            <person name="Zhao F."/>
            <person name="Cao W."/>
        </authorList>
    </citation>
    <scope>NUCLEOTIDE SEQUENCE</scope>
    <source>
        <strain evidence="1">Dsil-2018</strain>
    </source>
</reference>
<comment type="caution">
    <text evidence="1">The sequence shown here is derived from an EMBL/GenBank/DDBJ whole genome shotgun (WGS) entry which is preliminary data.</text>
</comment>
<keyword evidence="2" id="KW-1185">Reference proteome</keyword>
<proteinExistence type="predicted"/>
<evidence type="ECO:0000313" key="1">
    <source>
        <dbReference type="EMBL" id="KAH7945336.1"/>
    </source>
</evidence>
<sequence>MPQERQVVTKLTHQLLANEEQSDFDASDNGHTSEVVLKHILRCSKKILRKNFCGKLNDKLLDAADK</sequence>
<evidence type="ECO:0000313" key="2">
    <source>
        <dbReference type="Proteomes" id="UP000821865"/>
    </source>
</evidence>
<accession>A0ACB8CKI1</accession>
<protein>
    <submittedName>
        <fullName evidence="1">Uncharacterized protein</fullName>
    </submittedName>
</protein>
<dbReference type="EMBL" id="CM023475">
    <property type="protein sequence ID" value="KAH7945336.1"/>
    <property type="molecule type" value="Genomic_DNA"/>
</dbReference>